<gene>
    <name evidence="1" type="ORF">RNC47_36535</name>
</gene>
<reference evidence="2" key="1">
    <citation type="submission" date="2023-07" db="EMBL/GenBank/DDBJ databases">
        <title>30 novel species of actinomycetes from the DSMZ collection.</title>
        <authorList>
            <person name="Nouioui I."/>
        </authorList>
    </citation>
    <scope>NUCLEOTIDE SEQUENCE [LARGE SCALE GENOMIC DNA]</scope>
    <source>
        <strain evidence="2">DSM 44918</strain>
    </source>
</reference>
<name>A0ABU2M3K6_9ACTN</name>
<dbReference type="Proteomes" id="UP001183420">
    <property type="component" value="Unassembled WGS sequence"/>
</dbReference>
<evidence type="ECO:0000313" key="2">
    <source>
        <dbReference type="Proteomes" id="UP001183420"/>
    </source>
</evidence>
<feature type="non-terminal residue" evidence="1">
    <location>
        <position position="109"/>
    </location>
</feature>
<dbReference type="SUPFAM" id="SSF56645">
    <property type="entry name" value="Acyl-CoA dehydrogenase NM domain-like"/>
    <property type="match status" value="1"/>
</dbReference>
<dbReference type="InterPro" id="IPR036250">
    <property type="entry name" value="AcylCo_DH-like_C"/>
</dbReference>
<comment type="caution">
    <text evidence="1">The sequence shown here is derived from an EMBL/GenBank/DDBJ whole genome shotgun (WGS) entry which is preliminary data.</text>
</comment>
<sequence>MANGTARAVAGAPDAGVLVLAAGADLIVVDAEADGVTVTALTGLDTTRSIGDVTLRDVELPAERILSGASTKARTAFRILAAAEAVGVGWAALRMATDYVKVREQFGRP</sequence>
<dbReference type="InterPro" id="IPR046373">
    <property type="entry name" value="Acyl-CoA_Oxase/DH_mid-dom_sf"/>
</dbReference>
<organism evidence="1 2">
    <name type="scientific">Streptomyces millisiae</name>
    <dbReference type="NCBI Taxonomy" id="3075542"/>
    <lineage>
        <taxon>Bacteria</taxon>
        <taxon>Bacillati</taxon>
        <taxon>Actinomycetota</taxon>
        <taxon>Actinomycetes</taxon>
        <taxon>Kitasatosporales</taxon>
        <taxon>Streptomycetaceae</taxon>
        <taxon>Streptomyces</taxon>
    </lineage>
</organism>
<dbReference type="SUPFAM" id="SSF47203">
    <property type="entry name" value="Acyl-CoA dehydrogenase C-terminal domain-like"/>
    <property type="match status" value="1"/>
</dbReference>
<proteinExistence type="predicted"/>
<protein>
    <submittedName>
        <fullName evidence="1">Acyl-CoA dehydrogenase</fullName>
    </submittedName>
</protein>
<keyword evidence="2" id="KW-1185">Reference proteome</keyword>
<dbReference type="Gene3D" id="1.20.140.10">
    <property type="entry name" value="Butyryl-CoA Dehydrogenase, subunit A, domain 3"/>
    <property type="match status" value="1"/>
</dbReference>
<dbReference type="Gene3D" id="2.40.110.10">
    <property type="entry name" value="Butyryl-CoA Dehydrogenase, subunit A, domain 2"/>
    <property type="match status" value="1"/>
</dbReference>
<accession>A0ABU2M3K6</accession>
<dbReference type="EMBL" id="JAVREM010000253">
    <property type="protein sequence ID" value="MDT0323818.1"/>
    <property type="molecule type" value="Genomic_DNA"/>
</dbReference>
<evidence type="ECO:0000313" key="1">
    <source>
        <dbReference type="EMBL" id="MDT0323818.1"/>
    </source>
</evidence>
<dbReference type="InterPro" id="IPR009100">
    <property type="entry name" value="AcylCoA_DH/oxidase_NM_dom_sf"/>
</dbReference>